<proteinExistence type="predicted"/>
<sequence>MGIYETVSEAGKRKGCGNGAAYREHRNRMRKTKGGATEVNDTMNEITAFSPFGGRLVLEEVKGAQERANVPENSIETKAGDDRSMYVYVPASGCPDAKQTQVVMFLRDGADEASAQAAMKEYGLDALAEKEHFVLAFPNPRQSGWSERDAEDMDYLSRCFMALPQGKGKVGGFIGMIFYIGGSPSAGALLLAMSARRPLNVAGVLLSELPADYSIPQDGVNAPQVAYLCGGAARAADYFGKVNGVTGADARPLEHAVLYTSPVNPNVRHIVSELPFSAQEAVRAWDMLFCKARRWSNDTYGTYQKRTDFTARGFVAHVNDPGLGVNEGFAHTWYEYVPPRLRGSKEKAPLVFYFHGIGCVPLYGAEQSGWHDIADRENFIVVYPKPARNKAWNIWDEPGMPSDQAFVLALLEHMKRTYAIDESRVYISGFSMGGMMTNALACAYPELFAAAAPCNGFNSGYLVPASEMWTMLRKMPTGRGLPDGPSEPVTRTRVRADAKKAAFAYRMPLIQNSGLLDGTWPAAQDDPFKRLASFDYWKTYNNISLTPYEPAAACESGLTADETFYDCADGRFLHHRWFSRDEGKPALFEVVLAKRMPHALDLRQLELAWQFMKRFSRGKDGSLHIDP</sequence>
<dbReference type="AlphaFoldDB" id="A0A6I2U580"/>
<protein>
    <submittedName>
        <fullName evidence="3">Prolyl oligopeptidase family serine peptidase</fullName>
    </submittedName>
</protein>
<dbReference type="InterPro" id="IPR010126">
    <property type="entry name" value="Esterase_phb"/>
</dbReference>
<dbReference type="InterPro" id="IPR050955">
    <property type="entry name" value="Plant_Biomass_Hydrol_Est"/>
</dbReference>
<dbReference type="EMBL" id="VUNJ01000008">
    <property type="protein sequence ID" value="MST92186.1"/>
    <property type="molecule type" value="Genomic_DNA"/>
</dbReference>
<dbReference type="SUPFAM" id="SSF53474">
    <property type="entry name" value="alpha/beta-Hydrolases"/>
    <property type="match status" value="2"/>
</dbReference>
<evidence type="ECO:0000256" key="2">
    <source>
        <dbReference type="ARBA" id="ARBA00022801"/>
    </source>
</evidence>
<keyword evidence="2" id="KW-0378">Hydrolase</keyword>
<comment type="caution">
    <text evidence="3">The sequence shown here is derived from an EMBL/GenBank/DDBJ whole genome shotgun (WGS) entry which is preliminary data.</text>
</comment>
<evidence type="ECO:0000313" key="3">
    <source>
        <dbReference type="EMBL" id="MST92186.1"/>
    </source>
</evidence>
<reference evidence="3 4" key="1">
    <citation type="submission" date="2019-08" db="EMBL/GenBank/DDBJ databases">
        <title>In-depth cultivation of the pig gut microbiome towards novel bacterial diversity and tailored functional studies.</title>
        <authorList>
            <person name="Wylensek D."/>
            <person name="Hitch T.C.A."/>
            <person name="Clavel T."/>
        </authorList>
    </citation>
    <scope>NUCLEOTIDE SEQUENCE [LARGE SCALE GENOMIC DNA]</scope>
    <source>
        <strain evidence="3 4">WCA3-601-WT-6J</strain>
    </source>
</reference>
<dbReference type="Pfam" id="PF10503">
    <property type="entry name" value="Esterase_PHB"/>
    <property type="match status" value="1"/>
</dbReference>
<keyword evidence="1" id="KW-0732">Signal</keyword>
<name>A0A6I2U580_9FIRM</name>
<dbReference type="GO" id="GO:0016787">
    <property type="term" value="F:hydrolase activity"/>
    <property type="evidence" value="ECO:0007669"/>
    <property type="project" value="UniProtKB-KW"/>
</dbReference>
<dbReference type="GO" id="GO:0005576">
    <property type="term" value="C:extracellular region"/>
    <property type="evidence" value="ECO:0007669"/>
    <property type="project" value="InterPro"/>
</dbReference>
<dbReference type="Proteomes" id="UP000431913">
    <property type="component" value="Unassembled WGS sequence"/>
</dbReference>
<dbReference type="PANTHER" id="PTHR43037:SF5">
    <property type="entry name" value="FERULOYL ESTERASE"/>
    <property type="match status" value="1"/>
</dbReference>
<organism evidence="3 4">
    <name type="scientific">Ruthenibacterium lactatiformans</name>
    <dbReference type="NCBI Taxonomy" id="1550024"/>
    <lineage>
        <taxon>Bacteria</taxon>
        <taxon>Bacillati</taxon>
        <taxon>Bacillota</taxon>
        <taxon>Clostridia</taxon>
        <taxon>Eubacteriales</taxon>
        <taxon>Oscillospiraceae</taxon>
        <taxon>Ruthenibacterium</taxon>
    </lineage>
</organism>
<dbReference type="Gene3D" id="3.40.50.1820">
    <property type="entry name" value="alpha/beta hydrolase"/>
    <property type="match status" value="1"/>
</dbReference>
<evidence type="ECO:0000313" key="4">
    <source>
        <dbReference type="Proteomes" id="UP000431913"/>
    </source>
</evidence>
<gene>
    <name evidence="3" type="ORF">FYJ76_09595</name>
</gene>
<evidence type="ECO:0000256" key="1">
    <source>
        <dbReference type="ARBA" id="ARBA00022729"/>
    </source>
</evidence>
<accession>A0A6I2U580</accession>
<dbReference type="InterPro" id="IPR029058">
    <property type="entry name" value="AB_hydrolase_fold"/>
</dbReference>
<dbReference type="PANTHER" id="PTHR43037">
    <property type="entry name" value="UNNAMED PRODUCT-RELATED"/>
    <property type="match status" value="1"/>
</dbReference>